<name>A0A517QEF5_9PLAN</name>
<dbReference type="AlphaFoldDB" id="A0A517QEF5"/>
<accession>A0A517QEF5</accession>
<evidence type="ECO:0000313" key="2">
    <source>
        <dbReference type="Proteomes" id="UP000315647"/>
    </source>
</evidence>
<dbReference type="EMBL" id="CP037421">
    <property type="protein sequence ID" value="QDT30022.1"/>
    <property type="molecule type" value="Genomic_DNA"/>
</dbReference>
<organism evidence="1 2">
    <name type="scientific">Gimesia panareensis</name>
    <dbReference type="NCBI Taxonomy" id="2527978"/>
    <lineage>
        <taxon>Bacteria</taxon>
        <taxon>Pseudomonadati</taxon>
        <taxon>Planctomycetota</taxon>
        <taxon>Planctomycetia</taxon>
        <taxon>Planctomycetales</taxon>
        <taxon>Planctomycetaceae</taxon>
        <taxon>Gimesia</taxon>
    </lineage>
</organism>
<proteinExistence type="predicted"/>
<sequence length="81" mass="9194">MQILIQTDGAVRCLYDETLDLHDIGQLQIERGSHVEPDQQGNWTADLSPVGGPLLGPYRNRSDALHAERVWLETNWLINSR</sequence>
<reference evidence="1 2" key="1">
    <citation type="submission" date="2019-03" db="EMBL/GenBank/DDBJ databases">
        <title>Deep-cultivation of Planctomycetes and their phenomic and genomic characterization uncovers novel biology.</title>
        <authorList>
            <person name="Wiegand S."/>
            <person name="Jogler M."/>
            <person name="Boedeker C."/>
            <person name="Pinto D."/>
            <person name="Vollmers J."/>
            <person name="Rivas-Marin E."/>
            <person name="Kohn T."/>
            <person name="Peeters S.H."/>
            <person name="Heuer A."/>
            <person name="Rast P."/>
            <person name="Oberbeckmann S."/>
            <person name="Bunk B."/>
            <person name="Jeske O."/>
            <person name="Meyerdierks A."/>
            <person name="Storesund J.E."/>
            <person name="Kallscheuer N."/>
            <person name="Luecker S."/>
            <person name="Lage O.M."/>
            <person name="Pohl T."/>
            <person name="Merkel B.J."/>
            <person name="Hornburger P."/>
            <person name="Mueller R.-W."/>
            <person name="Bruemmer F."/>
            <person name="Labrenz M."/>
            <person name="Spormann A.M."/>
            <person name="Op den Camp H."/>
            <person name="Overmann J."/>
            <person name="Amann R."/>
            <person name="Jetten M.S.M."/>
            <person name="Mascher T."/>
            <person name="Medema M.H."/>
            <person name="Devos D.P."/>
            <person name="Kaster A.-K."/>
            <person name="Ovreas L."/>
            <person name="Rohde M."/>
            <person name="Galperin M.Y."/>
            <person name="Jogler C."/>
        </authorList>
    </citation>
    <scope>NUCLEOTIDE SEQUENCE [LARGE SCALE GENOMIC DNA]</scope>
    <source>
        <strain evidence="1 2">Enr10</strain>
    </source>
</reference>
<gene>
    <name evidence="1" type="ORF">Enr10x_53810</name>
</gene>
<accession>A0A518AEJ3</accession>
<protein>
    <submittedName>
        <fullName evidence="1">Uncharacterized protein</fullName>
    </submittedName>
</protein>
<dbReference type="Proteomes" id="UP000315647">
    <property type="component" value="Chromosome"/>
</dbReference>
<dbReference type="RefSeq" id="WP_145114488.1">
    <property type="nucleotide sequence ID" value="NZ_CP036277.1"/>
</dbReference>
<keyword evidence="2" id="KW-1185">Reference proteome</keyword>
<evidence type="ECO:0000313" key="1">
    <source>
        <dbReference type="EMBL" id="QDT30022.1"/>
    </source>
</evidence>